<comment type="caution">
    <text evidence="1">The sequence shown here is derived from an EMBL/GenBank/DDBJ whole genome shotgun (WGS) entry which is preliminary data.</text>
</comment>
<organism evidence="1 2">
    <name type="scientific">Vermiconidia calcicola</name>
    <dbReference type="NCBI Taxonomy" id="1690605"/>
    <lineage>
        <taxon>Eukaryota</taxon>
        <taxon>Fungi</taxon>
        <taxon>Dikarya</taxon>
        <taxon>Ascomycota</taxon>
        <taxon>Pezizomycotina</taxon>
        <taxon>Dothideomycetes</taxon>
        <taxon>Dothideomycetidae</taxon>
        <taxon>Mycosphaerellales</taxon>
        <taxon>Extremaceae</taxon>
        <taxon>Vermiconidia</taxon>
    </lineage>
</organism>
<sequence>MRDPHYTEAWVDALAPYNPMVDLCIRLRIQRALLHLSNLTRRADAPAVAGMPSTCKITRASAANLDALRTLPRAASILLFTPVIIPAGRDEPVEERRNEDPFEPFGRALSRHHKRIRHVPYVTKVGFTDIHEGFISQADAVITVVCEPDRGKNESMSDQMDFAEQALDALEGKEANASNALVLVQCGEDEFRPPVDASFMNVIESTTYNPEIAKYIAKAIFKAKV</sequence>
<dbReference type="EMBL" id="JAUTXU010000126">
    <property type="protein sequence ID" value="KAK3705775.1"/>
    <property type="molecule type" value="Genomic_DNA"/>
</dbReference>
<reference evidence="1" key="1">
    <citation type="submission" date="2023-07" db="EMBL/GenBank/DDBJ databases">
        <title>Black Yeasts Isolated from many extreme environments.</title>
        <authorList>
            <person name="Coleine C."/>
            <person name="Stajich J.E."/>
            <person name="Selbmann L."/>
        </authorList>
    </citation>
    <scope>NUCLEOTIDE SEQUENCE</scope>
    <source>
        <strain evidence="1">CCFEE 5714</strain>
    </source>
</reference>
<name>A0ACC3MXB2_9PEZI</name>
<keyword evidence="2" id="KW-1185">Reference proteome</keyword>
<evidence type="ECO:0000313" key="2">
    <source>
        <dbReference type="Proteomes" id="UP001281147"/>
    </source>
</evidence>
<proteinExistence type="predicted"/>
<dbReference type="Proteomes" id="UP001281147">
    <property type="component" value="Unassembled WGS sequence"/>
</dbReference>
<evidence type="ECO:0000313" key="1">
    <source>
        <dbReference type="EMBL" id="KAK3705775.1"/>
    </source>
</evidence>
<protein>
    <submittedName>
        <fullName evidence="1">Uncharacterized protein</fullName>
    </submittedName>
</protein>
<gene>
    <name evidence="1" type="ORF">LTR37_013082</name>
</gene>
<accession>A0ACC3MXB2</accession>